<dbReference type="eggNOG" id="KOG0010">
    <property type="taxonomic scope" value="Eukaryota"/>
</dbReference>
<dbReference type="AlphaFoldDB" id="Q75E02"/>
<dbReference type="SUPFAM" id="SSF54236">
    <property type="entry name" value="Ubiquitin-like"/>
    <property type="match status" value="1"/>
</dbReference>
<dbReference type="STRING" id="284811.Q75E02"/>
<dbReference type="GO" id="GO:0030474">
    <property type="term" value="P:spindle pole body duplication"/>
    <property type="evidence" value="ECO:0007669"/>
    <property type="project" value="EnsemblFungi"/>
</dbReference>
<dbReference type="PROSITE" id="PS50053">
    <property type="entry name" value="UBIQUITIN_2"/>
    <property type="match status" value="1"/>
</dbReference>
<dbReference type="Proteomes" id="UP000000591">
    <property type="component" value="Chromosome II"/>
</dbReference>
<feature type="domain" description="Ubiquitin-like" evidence="3">
    <location>
        <begin position="1"/>
        <end position="71"/>
    </location>
</feature>
<dbReference type="FunFam" id="1.10.8.10:FF:000024">
    <property type="entry name" value="Ubiquitin domain-containing protein DSK2"/>
    <property type="match status" value="1"/>
</dbReference>
<evidence type="ECO:0000256" key="1">
    <source>
        <dbReference type="SAM" id="MobiDB-lite"/>
    </source>
</evidence>
<dbReference type="OMA" id="PGMDMFG"/>
<dbReference type="GO" id="GO:0006511">
    <property type="term" value="P:ubiquitin-dependent protein catabolic process"/>
    <property type="evidence" value="ECO:0000318"/>
    <property type="project" value="GO_Central"/>
</dbReference>
<dbReference type="InterPro" id="IPR029071">
    <property type="entry name" value="Ubiquitin-like_domsf"/>
</dbReference>
<dbReference type="GO" id="GO:0005829">
    <property type="term" value="C:cytosol"/>
    <property type="evidence" value="ECO:0000318"/>
    <property type="project" value="GO_Central"/>
</dbReference>
<evidence type="ECO:0000313" key="5">
    <source>
        <dbReference type="Proteomes" id="UP000000591"/>
    </source>
</evidence>
<dbReference type="PROSITE" id="PS50030">
    <property type="entry name" value="UBA"/>
    <property type="match status" value="1"/>
</dbReference>
<dbReference type="FunCoup" id="Q75E02">
    <property type="interactions" value="712"/>
</dbReference>
<dbReference type="PROSITE" id="PS00299">
    <property type="entry name" value="UBIQUITIN_1"/>
    <property type="match status" value="1"/>
</dbReference>
<dbReference type="InterPro" id="IPR015496">
    <property type="entry name" value="Ubiquilin"/>
</dbReference>
<dbReference type="CDD" id="cd14324">
    <property type="entry name" value="UBA_Dsk2p_like"/>
    <property type="match status" value="1"/>
</dbReference>
<name>Q75E02_EREGS</name>
<dbReference type="InterPro" id="IPR019954">
    <property type="entry name" value="Ubiquitin_CS"/>
</dbReference>
<dbReference type="Pfam" id="PF00627">
    <property type="entry name" value="UBA"/>
    <property type="match status" value="1"/>
</dbReference>
<dbReference type="GO" id="GO:0031593">
    <property type="term" value="F:polyubiquitin modification-dependent protein binding"/>
    <property type="evidence" value="ECO:0000318"/>
    <property type="project" value="GO_Central"/>
</dbReference>
<organism evidence="4 5">
    <name type="scientific">Eremothecium gossypii (strain ATCC 10895 / CBS 109.51 / FGSC 9923 / NRRL Y-1056)</name>
    <name type="common">Yeast</name>
    <name type="synonym">Ashbya gossypii</name>
    <dbReference type="NCBI Taxonomy" id="284811"/>
    <lineage>
        <taxon>Eukaryota</taxon>
        <taxon>Fungi</taxon>
        <taxon>Dikarya</taxon>
        <taxon>Ascomycota</taxon>
        <taxon>Saccharomycotina</taxon>
        <taxon>Saccharomycetes</taxon>
        <taxon>Saccharomycetales</taxon>
        <taxon>Saccharomycetaceae</taxon>
        <taxon>Eremothecium</taxon>
    </lineage>
</organism>
<dbReference type="OrthoDB" id="267397at2759"/>
<evidence type="ECO:0000259" key="3">
    <source>
        <dbReference type="PROSITE" id="PS50053"/>
    </source>
</evidence>
<sequence length="345" mass="35698">MTIKIQVKSGQNRWEVSVEASGSVGELKQEIAKVSEIPAENQRLIYSGKILKDDQTVESYKIADGHAIHLVKSGGAKAAPAASAAGGESTGAAAGAGAVPSSISAGQSGGFNPLADLTGARYAGYTNLPSTDMFGPDGGLNSAVGQEEIIGMLENPIFQSQMNEMLNNPQMIDFLIQQHPHLQAMGPAAREMLQSPFFRQMLTNPDIIRQMSRLQMGMGGAGAEQGTDFPAPGSAATPDAAAPAPNPLAAILGLQPGAANPLGAAPADRGLAMPPLDPAMLSSLFGAGAASPAPADNRPPEERYEQQLRQLNDMGFFDFDRNVAALRRAGGSVQGALDALLNGDV</sequence>
<evidence type="ECO:0000259" key="2">
    <source>
        <dbReference type="PROSITE" id="PS50030"/>
    </source>
</evidence>
<dbReference type="Gene3D" id="1.10.8.10">
    <property type="entry name" value="DNA helicase RuvA subunit, C-terminal domain"/>
    <property type="match status" value="1"/>
</dbReference>
<dbReference type="EMBL" id="AE016815">
    <property type="protein sequence ID" value="AAS50642.1"/>
    <property type="molecule type" value="Genomic_DNA"/>
</dbReference>
<dbReference type="RefSeq" id="NP_982818.1">
    <property type="nucleotide sequence ID" value="NM_208171.1"/>
</dbReference>
<dbReference type="Gene3D" id="3.10.20.90">
    <property type="entry name" value="Phosphatidylinositol 3-kinase Catalytic Subunit, Chain A, domain 1"/>
    <property type="match status" value="1"/>
</dbReference>
<dbReference type="SMART" id="SM00165">
    <property type="entry name" value="UBA"/>
    <property type="match status" value="1"/>
</dbReference>
<dbReference type="GeneID" id="4618898"/>
<feature type="domain" description="UBA" evidence="2">
    <location>
        <begin position="299"/>
        <end position="343"/>
    </location>
</feature>
<dbReference type="SUPFAM" id="SSF46934">
    <property type="entry name" value="UBA-like"/>
    <property type="match status" value="1"/>
</dbReference>
<dbReference type="Pfam" id="PF23195">
    <property type="entry name" value="UBQLN1"/>
    <property type="match status" value="1"/>
</dbReference>
<dbReference type="InParanoid" id="Q75E02"/>
<dbReference type="InterPro" id="IPR000626">
    <property type="entry name" value="Ubiquitin-like_dom"/>
</dbReference>
<dbReference type="KEGG" id="ago:AGOS_ABL129W"/>
<dbReference type="SMART" id="SM00727">
    <property type="entry name" value="STI1"/>
    <property type="match status" value="2"/>
</dbReference>
<dbReference type="CDD" id="cd16106">
    <property type="entry name" value="Ubl_Dsk2p_like"/>
    <property type="match status" value="1"/>
</dbReference>
<dbReference type="Pfam" id="PF00240">
    <property type="entry name" value="ubiquitin"/>
    <property type="match status" value="1"/>
</dbReference>
<dbReference type="InterPro" id="IPR006636">
    <property type="entry name" value="STI1_HS-bd"/>
</dbReference>
<dbReference type="PANTHER" id="PTHR10677:SF3">
    <property type="entry name" value="FI07626P-RELATED"/>
    <property type="match status" value="1"/>
</dbReference>
<keyword evidence="5" id="KW-1185">Reference proteome</keyword>
<dbReference type="PANTHER" id="PTHR10677">
    <property type="entry name" value="UBIQUILIN"/>
    <property type="match status" value="1"/>
</dbReference>
<dbReference type="FunFam" id="3.10.20.90:FF:000220">
    <property type="entry name" value="Ubiquitin-like protein DskB"/>
    <property type="match status" value="1"/>
</dbReference>
<protein>
    <submittedName>
        <fullName evidence="4">ABL129Wp</fullName>
    </submittedName>
</protein>
<feature type="compositionally biased region" description="Low complexity" evidence="1">
    <location>
        <begin position="224"/>
        <end position="241"/>
    </location>
</feature>
<reference evidence="5" key="2">
    <citation type="journal article" date="2013" name="G3 (Bethesda)">
        <title>Genomes of Ashbya fungi isolated from insects reveal four mating-type loci, numerous translocations, lack of transposons, and distinct gene duplications.</title>
        <authorList>
            <person name="Dietrich F.S."/>
            <person name="Voegeli S."/>
            <person name="Kuo S."/>
            <person name="Philippsen P."/>
        </authorList>
    </citation>
    <scope>GENOME REANNOTATION</scope>
    <source>
        <strain evidence="5">ATCC 10895 / CBS 109.51 / FGSC 9923 / NRRL Y-1056</strain>
    </source>
</reference>
<dbReference type="GO" id="GO:0030674">
    <property type="term" value="F:protein-macromolecule adaptor activity"/>
    <property type="evidence" value="ECO:0007669"/>
    <property type="project" value="EnsemblFungi"/>
</dbReference>
<dbReference type="SMART" id="SM00213">
    <property type="entry name" value="UBQ"/>
    <property type="match status" value="1"/>
</dbReference>
<dbReference type="InterPro" id="IPR015940">
    <property type="entry name" value="UBA"/>
</dbReference>
<dbReference type="GO" id="GO:0036435">
    <property type="term" value="F:K48-linked polyubiquitin modification-dependent protein binding"/>
    <property type="evidence" value="ECO:0007669"/>
    <property type="project" value="EnsemblFungi"/>
</dbReference>
<feature type="region of interest" description="Disordered" evidence="1">
    <location>
        <begin position="218"/>
        <end position="241"/>
    </location>
</feature>
<reference evidence="4 5" key="1">
    <citation type="journal article" date="2004" name="Science">
        <title>The Ashbya gossypii genome as a tool for mapping the ancient Saccharomyces cerevisiae genome.</title>
        <authorList>
            <person name="Dietrich F.S."/>
            <person name="Voegeli S."/>
            <person name="Brachat S."/>
            <person name="Lerch A."/>
            <person name="Gates K."/>
            <person name="Steiner S."/>
            <person name="Mohr C."/>
            <person name="Pohlmann R."/>
            <person name="Luedi P."/>
            <person name="Choi S."/>
            <person name="Wing R.A."/>
            <person name="Flavier A."/>
            <person name="Gaffney T.D."/>
            <person name="Philippsen P."/>
        </authorList>
    </citation>
    <scope>NUCLEOTIDE SEQUENCE [LARGE SCALE GENOMIC DNA]</scope>
    <source>
        <strain evidence="5">ATCC 10895 / CBS 109.51 / FGSC 9923 / NRRL Y-1056</strain>
    </source>
</reference>
<dbReference type="GO" id="GO:0072665">
    <property type="term" value="P:protein localization to vacuole"/>
    <property type="evidence" value="ECO:0007669"/>
    <property type="project" value="EnsemblFungi"/>
</dbReference>
<dbReference type="GO" id="GO:0036503">
    <property type="term" value="P:ERAD pathway"/>
    <property type="evidence" value="ECO:0007669"/>
    <property type="project" value="EnsemblFungi"/>
</dbReference>
<accession>Q75E02</accession>
<dbReference type="InterPro" id="IPR009060">
    <property type="entry name" value="UBA-like_sf"/>
</dbReference>
<gene>
    <name evidence="4" type="ORF">AGOS_ABL129W</name>
</gene>
<evidence type="ECO:0000313" key="4">
    <source>
        <dbReference type="EMBL" id="AAS50642.1"/>
    </source>
</evidence>
<proteinExistence type="predicted"/>
<dbReference type="HOGENOM" id="CLU_024293_0_1_1"/>